<dbReference type="AlphaFoldDB" id="A0AAE0V7U9"/>
<evidence type="ECO:0000256" key="2">
    <source>
        <dbReference type="ARBA" id="ARBA00022695"/>
    </source>
</evidence>
<keyword evidence="9" id="KW-1185">Reference proteome</keyword>
<evidence type="ECO:0000256" key="3">
    <source>
        <dbReference type="ARBA" id="ARBA00022722"/>
    </source>
</evidence>
<comment type="caution">
    <text evidence="8">The sequence shown here is derived from an EMBL/GenBank/DDBJ whole genome shotgun (WGS) entry which is preliminary data.</text>
</comment>
<keyword evidence="6" id="KW-0695">RNA-directed DNA polymerase</keyword>
<keyword evidence="3" id="KW-0540">Nuclease</keyword>
<evidence type="ECO:0000313" key="8">
    <source>
        <dbReference type="EMBL" id="KAK3539759.1"/>
    </source>
</evidence>
<accession>A0AAE0V7U9</accession>
<keyword evidence="1" id="KW-0808">Transferase</keyword>
<keyword evidence="2" id="KW-0548">Nucleotidyltransferase</keyword>
<dbReference type="InterPro" id="IPR043128">
    <property type="entry name" value="Rev_trsase/Diguanyl_cyclase"/>
</dbReference>
<evidence type="ECO:0000256" key="5">
    <source>
        <dbReference type="ARBA" id="ARBA00022801"/>
    </source>
</evidence>
<dbReference type="PANTHER" id="PTHR34072:SF52">
    <property type="entry name" value="RIBONUCLEASE H"/>
    <property type="match status" value="1"/>
</dbReference>
<evidence type="ECO:0000313" key="9">
    <source>
        <dbReference type="Proteomes" id="UP001274896"/>
    </source>
</evidence>
<dbReference type="SUPFAM" id="SSF56672">
    <property type="entry name" value="DNA/RNA polymerases"/>
    <property type="match status" value="1"/>
</dbReference>
<keyword evidence="5" id="KW-0378">Hydrolase</keyword>
<proteinExistence type="predicted"/>
<evidence type="ECO:0000259" key="7">
    <source>
        <dbReference type="Pfam" id="PF17917"/>
    </source>
</evidence>
<organism evidence="8 9">
    <name type="scientific">Hemibagrus guttatus</name>
    <dbReference type="NCBI Taxonomy" id="175788"/>
    <lineage>
        <taxon>Eukaryota</taxon>
        <taxon>Metazoa</taxon>
        <taxon>Chordata</taxon>
        <taxon>Craniata</taxon>
        <taxon>Vertebrata</taxon>
        <taxon>Euteleostomi</taxon>
        <taxon>Actinopterygii</taxon>
        <taxon>Neopterygii</taxon>
        <taxon>Teleostei</taxon>
        <taxon>Ostariophysi</taxon>
        <taxon>Siluriformes</taxon>
        <taxon>Bagridae</taxon>
        <taxon>Hemibagrus</taxon>
    </lineage>
</organism>
<name>A0AAE0V7U9_9TELE</name>
<dbReference type="PANTHER" id="PTHR34072">
    <property type="entry name" value="ENZYMATIC POLYPROTEIN-RELATED"/>
    <property type="match status" value="1"/>
</dbReference>
<reference evidence="8" key="1">
    <citation type="submission" date="2023-06" db="EMBL/GenBank/DDBJ databases">
        <title>Male Hemibagrus guttatus genome.</title>
        <authorList>
            <person name="Bian C."/>
        </authorList>
    </citation>
    <scope>NUCLEOTIDE SEQUENCE</scope>
    <source>
        <strain evidence="8">Male_cb2023</strain>
        <tissue evidence="8">Muscle</tissue>
    </source>
</reference>
<gene>
    <name evidence="8" type="ORF">QTP70_013191</name>
</gene>
<protein>
    <recommendedName>
        <fullName evidence="7">Reverse transcriptase RNase H-like domain-containing protein</fullName>
    </recommendedName>
</protein>
<feature type="domain" description="Reverse transcriptase RNase H-like" evidence="7">
    <location>
        <begin position="53"/>
        <end position="89"/>
    </location>
</feature>
<dbReference type="Pfam" id="PF17917">
    <property type="entry name" value="RT_RNaseH"/>
    <property type="match status" value="1"/>
</dbReference>
<dbReference type="Gene3D" id="3.30.70.270">
    <property type="match status" value="1"/>
</dbReference>
<dbReference type="InterPro" id="IPR041373">
    <property type="entry name" value="RT_RNaseH"/>
</dbReference>
<dbReference type="Proteomes" id="UP001274896">
    <property type="component" value="Unassembled WGS sequence"/>
</dbReference>
<dbReference type="EMBL" id="JAUCMX010000007">
    <property type="protein sequence ID" value="KAK3539759.1"/>
    <property type="molecule type" value="Genomic_DNA"/>
</dbReference>
<evidence type="ECO:0000256" key="1">
    <source>
        <dbReference type="ARBA" id="ARBA00022679"/>
    </source>
</evidence>
<dbReference type="InterPro" id="IPR043502">
    <property type="entry name" value="DNA/RNA_pol_sf"/>
</dbReference>
<evidence type="ECO:0000256" key="6">
    <source>
        <dbReference type="ARBA" id="ARBA00022918"/>
    </source>
</evidence>
<keyword evidence="4" id="KW-0255">Endonuclease</keyword>
<evidence type="ECO:0000256" key="4">
    <source>
        <dbReference type="ARBA" id="ARBA00022759"/>
    </source>
</evidence>
<sequence length="89" mass="10140">MNPKKVMAVMDWPELTTIKELQWFLGFANFCHRFICNYSSIASPLTSLLRGKPRRLFIVEVDASNCGNGAVLSQRHRNPGKVYPCAYFS</sequence>